<dbReference type="OrthoDB" id="2418081at2759"/>
<evidence type="ECO:0000256" key="5">
    <source>
        <dbReference type="ARBA" id="ARBA00022487"/>
    </source>
</evidence>
<reference evidence="15 16" key="1">
    <citation type="journal article" date="2008" name="Nature">
        <title>The Trichoplax genome and the nature of placozoans.</title>
        <authorList>
            <person name="Srivastava M."/>
            <person name="Begovic E."/>
            <person name="Chapman J."/>
            <person name="Putnam N.H."/>
            <person name="Hellsten U."/>
            <person name="Kawashima T."/>
            <person name="Kuo A."/>
            <person name="Mitros T."/>
            <person name="Salamov A."/>
            <person name="Carpenter M.L."/>
            <person name="Signorovitch A.Y."/>
            <person name="Moreno M.A."/>
            <person name="Kamm K."/>
            <person name="Grimwood J."/>
            <person name="Schmutz J."/>
            <person name="Shapiro H."/>
            <person name="Grigoriev I.V."/>
            <person name="Buss L.W."/>
            <person name="Schierwater B."/>
            <person name="Dellaporta S.L."/>
            <person name="Rokhsar D.S."/>
        </authorList>
    </citation>
    <scope>NUCLEOTIDE SEQUENCE [LARGE SCALE GENOMIC DNA]</scope>
    <source>
        <strain evidence="15 16">Grell-BS-1999</strain>
    </source>
</reference>
<dbReference type="Gene3D" id="3.40.50.1820">
    <property type="entry name" value="alpha/beta hydrolase"/>
    <property type="match status" value="1"/>
</dbReference>
<evidence type="ECO:0000259" key="14">
    <source>
        <dbReference type="Pfam" id="PF02230"/>
    </source>
</evidence>
<evidence type="ECO:0000256" key="3">
    <source>
        <dbReference type="ARBA" id="ARBA00006499"/>
    </source>
</evidence>
<dbReference type="Pfam" id="PF02230">
    <property type="entry name" value="Abhydrolase_2"/>
    <property type="match status" value="1"/>
</dbReference>
<comment type="similarity">
    <text evidence="3">Belongs to the AB hydrolase superfamily. AB hydrolase 2 family.</text>
</comment>
<dbReference type="KEGG" id="tad:TRIADDRAFT_63333"/>
<dbReference type="InterPro" id="IPR003140">
    <property type="entry name" value="PLipase/COase/thioEstase"/>
</dbReference>
<dbReference type="InterPro" id="IPR029058">
    <property type="entry name" value="AB_hydrolase_fold"/>
</dbReference>
<dbReference type="EMBL" id="DS985247">
    <property type="protein sequence ID" value="EDV23395.1"/>
    <property type="molecule type" value="Genomic_DNA"/>
</dbReference>
<dbReference type="InterPro" id="IPR050565">
    <property type="entry name" value="LYPA1-2/EST-like"/>
</dbReference>
<evidence type="ECO:0000256" key="1">
    <source>
        <dbReference type="ARBA" id="ARBA00004123"/>
    </source>
</evidence>
<dbReference type="CTD" id="6755518"/>
<dbReference type="eggNOG" id="KOG2112">
    <property type="taxonomic scope" value="Eukaryota"/>
</dbReference>
<evidence type="ECO:0000256" key="13">
    <source>
        <dbReference type="ARBA" id="ARBA00047337"/>
    </source>
</evidence>
<dbReference type="GO" id="GO:0006631">
    <property type="term" value="P:fatty acid metabolic process"/>
    <property type="evidence" value="ECO:0007669"/>
    <property type="project" value="UniProtKB-KW"/>
</dbReference>
<evidence type="ECO:0000256" key="4">
    <source>
        <dbReference type="ARBA" id="ARBA00012423"/>
    </source>
</evidence>
<evidence type="ECO:0000256" key="11">
    <source>
        <dbReference type="ARBA" id="ARBA00029392"/>
    </source>
</evidence>
<dbReference type="RefSeq" id="XP_002114305.1">
    <property type="nucleotide sequence ID" value="XM_002114269.1"/>
</dbReference>
<dbReference type="HOGENOM" id="CLU_049413_3_5_1"/>
<evidence type="ECO:0000256" key="7">
    <source>
        <dbReference type="ARBA" id="ARBA00022801"/>
    </source>
</evidence>
<proteinExistence type="inferred from homology"/>
<gene>
    <name evidence="15" type="ORF">TRIADDRAFT_63333</name>
</gene>
<dbReference type="Proteomes" id="UP000009022">
    <property type="component" value="Unassembled WGS sequence"/>
</dbReference>
<comment type="catalytic activity">
    <reaction evidence="13">
        <text>S-hexadecanoyl-L-cysteinyl-[protein] + H2O = L-cysteinyl-[protein] + hexadecanoate + H(+)</text>
        <dbReference type="Rhea" id="RHEA:19233"/>
        <dbReference type="Rhea" id="RHEA-COMP:10131"/>
        <dbReference type="Rhea" id="RHEA-COMP:11032"/>
        <dbReference type="ChEBI" id="CHEBI:7896"/>
        <dbReference type="ChEBI" id="CHEBI:15377"/>
        <dbReference type="ChEBI" id="CHEBI:15378"/>
        <dbReference type="ChEBI" id="CHEBI:29950"/>
        <dbReference type="ChEBI" id="CHEBI:74151"/>
        <dbReference type="EC" id="3.1.2.22"/>
    </reaction>
</comment>
<dbReference type="AlphaFoldDB" id="B3S2C9"/>
<evidence type="ECO:0000256" key="6">
    <source>
        <dbReference type="ARBA" id="ARBA00022490"/>
    </source>
</evidence>
<evidence type="ECO:0000256" key="9">
    <source>
        <dbReference type="ARBA" id="ARBA00023098"/>
    </source>
</evidence>
<evidence type="ECO:0000313" key="15">
    <source>
        <dbReference type="EMBL" id="EDV23395.1"/>
    </source>
</evidence>
<name>B3S2C9_TRIAD</name>
<comment type="subcellular location">
    <subcellularLocation>
        <location evidence="2">Cytoplasm</location>
    </subcellularLocation>
    <subcellularLocation>
        <location evidence="1">Nucleus</location>
    </subcellularLocation>
</comment>
<keyword evidence="7" id="KW-0378">Hydrolase</keyword>
<dbReference type="STRING" id="10228.B3S2C9"/>
<accession>B3S2C9</accession>
<dbReference type="EC" id="3.1.2.22" evidence="4"/>
<evidence type="ECO:0000256" key="2">
    <source>
        <dbReference type="ARBA" id="ARBA00004496"/>
    </source>
</evidence>
<evidence type="ECO:0000256" key="8">
    <source>
        <dbReference type="ARBA" id="ARBA00022832"/>
    </source>
</evidence>
<comment type="function">
    <text evidence="11">Hydrolyzes fatty acids from S-acylated cysteine residues in proteins with a strong preference for palmitoylated G-alpha proteins over other acyl substrates. Mediates the deacylation of G-alpha proteins such as GPA1 in vivo, but has weak or no activity toward palmitoylated Ras proteins. Has weak lysophospholipase activity in vitro; however such activity may not exist in vivo.</text>
</comment>
<dbReference type="GO" id="GO:0042997">
    <property type="term" value="P:negative regulation of Golgi to plasma membrane protein transport"/>
    <property type="evidence" value="ECO:0000318"/>
    <property type="project" value="GO_Central"/>
</dbReference>
<dbReference type="PANTHER" id="PTHR10655">
    <property type="entry name" value="LYSOPHOSPHOLIPASE-RELATED"/>
    <property type="match status" value="1"/>
</dbReference>
<dbReference type="InParanoid" id="B3S2C9"/>
<dbReference type="PhylomeDB" id="B3S2C9"/>
<keyword evidence="9" id="KW-0443">Lipid metabolism</keyword>
<dbReference type="GO" id="GO:0008474">
    <property type="term" value="F:palmitoyl-(protein) hydrolase activity"/>
    <property type="evidence" value="ECO:0000318"/>
    <property type="project" value="GO_Central"/>
</dbReference>
<organism evidence="15 16">
    <name type="scientific">Trichoplax adhaerens</name>
    <name type="common">Trichoplax reptans</name>
    <dbReference type="NCBI Taxonomy" id="10228"/>
    <lineage>
        <taxon>Eukaryota</taxon>
        <taxon>Metazoa</taxon>
        <taxon>Placozoa</taxon>
        <taxon>Uniplacotomia</taxon>
        <taxon>Trichoplacea</taxon>
        <taxon>Trichoplacidae</taxon>
        <taxon>Trichoplax</taxon>
    </lineage>
</organism>
<dbReference type="FunCoup" id="B3S2C9">
    <property type="interactions" value="2413"/>
</dbReference>
<keyword evidence="5" id="KW-0719">Serine esterase</keyword>
<evidence type="ECO:0000313" key="16">
    <source>
        <dbReference type="Proteomes" id="UP000009022"/>
    </source>
</evidence>
<dbReference type="GeneID" id="6755518"/>
<dbReference type="SUPFAM" id="SSF53474">
    <property type="entry name" value="alpha/beta-Hydrolases"/>
    <property type="match status" value="1"/>
</dbReference>
<dbReference type="OMA" id="GLTYPHK"/>
<evidence type="ECO:0000256" key="12">
    <source>
        <dbReference type="ARBA" id="ARBA00031195"/>
    </source>
</evidence>
<evidence type="ECO:0000256" key="10">
    <source>
        <dbReference type="ARBA" id="ARBA00023242"/>
    </source>
</evidence>
<dbReference type="GO" id="GO:0005634">
    <property type="term" value="C:nucleus"/>
    <property type="evidence" value="ECO:0007669"/>
    <property type="project" value="UniProtKB-SubCell"/>
</dbReference>
<sequence length="210" mass="22811">MVAPFVINATAKQTATVIFLHGLGDTGAGWCSAFQEICRPYIKYIFPNAPESPVTLNGGAVMPSWFDLISLSLSGPEDEKGIKASTNHVRDLISAELNNDIASNRIIIGGFSQGGAIALNTALTYEKKLGGIIGLSTFLEINVNKDCPIFQGHGDCDPLVNLRFGLMTKQILSSFNPNVNFVTYPGMMHSSCPQEMEDVKKFIDERLPNQ</sequence>
<keyword evidence="10" id="KW-0539">Nucleus</keyword>
<dbReference type="PANTHER" id="PTHR10655:SF68">
    <property type="entry name" value="PALMITOYL-PROTEIN HYDROLASE"/>
    <property type="match status" value="1"/>
</dbReference>
<dbReference type="GO" id="GO:0005737">
    <property type="term" value="C:cytoplasm"/>
    <property type="evidence" value="ECO:0000318"/>
    <property type="project" value="GO_Central"/>
</dbReference>
<keyword evidence="8" id="KW-0276">Fatty acid metabolism</keyword>
<feature type="domain" description="Phospholipase/carboxylesterase/thioesterase" evidence="14">
    <location>
        <begin position="4"/>
        <end position="204"/>
    </location>
</feature>
<protein>
    <recommendedName>
        <fullName evidence="4">palmitoyl-protein hydrolase</fullName>
        <ecNumber evidence="4">3.1.2.22</ecNumber>
    </recommendedName>
    <alternativeName>
        <fullName evidence="12">Palmitoyl-protein hydrolase</fullName>
    </alternativeName>
</protein>
<dbReference type="GO" id="GO:0052689">
    <property type="term" value="F:carboxylic ester hydrolase activity"/>
    <property type="evidence" value="ECO:0007669"/>
    <property type="project" value="UniProtKB-KW"/>
</dbReference>
<dbReference type="MEROPS" id="S09.952"/>
<keyword evidence="6" id="KW-0963">Cytoplasm</keyword>
<dbReference type="FunFam" id="3.40.50.1820:FF:000276">
    <property type="entry name" value="Acyl-protein thioesterase 1"/>
    <property type="match status" value="1"/>
</dbReference>
<keyword evidence="16" id="KW-1185">Reference proteome</keyword>